<reference evidence="1" key="1">
    <citation type="submission" date="2019-08" db="EMBL/GenBank/DDBJ databases">
        <authorList>
            <person name="Kucharzyk K."/>
            <person name="Murdoch R.W."/>
            <person name="Higgins S."/>
            <person name="Loffler F."/>
        </authorList>
    </citation>
    <scope>NUCLEOTIDE SEQUENCE</scope>
</reference>
<proteinExistence type="predicted"/>
<dbReference type="AlphaFoldDB" id="A0A645DQZ0"/>
<accession>A0A645DQZ0</accession>
<comment type="caution">
    <text evidence="1">The sequence shown here is derived from an EMBL/GenBank/DDBJ whole genome shotgun (WGS) entry which is preliminary data.</text>
</comment>
<evidence type="ECO:0000313" key="1">
    <source>
        <dbReference type="EMBL" id="MPM91747.1"/>
    </source>
</evidence>
<sequence>MIEREFSFQLQKAEVIIEKLEIRENYFTILMLFPFNKDIKSNLNVVITECNQYGNFLDSKFLFTNVKVLSEKEITNLLEKK</sequence>
<name>A0A645DQZ0_9ZZZZ</name>
<organism evidence="1">
    <name type="scientific">bioreactor metagenome</name>
    <dbReference type="NCBI Taxonomy" id="1076179"/>
    <lineage>
        <taxon>unclassified sequences</taxon>
        <taxon>metagenomes</taxon>
        <taxon>ecological metagenomes</taxon>
    </lineage>
</organism>
<protein>
    <submittedName>
        <fullName evidence="1">Uncharacterized protein</fullName>
    </submittedName>
</protein>
<gene>
    <name evidence="1" type="ORF">SDC9_138881</name>
</gene>
<dbReference type="EMBL" id="VSSQ01038765">
    <property type="protein sequence ID" value="MPM91747.1"/>
    <property type="molecule type" value="Genomic_DNA"/>
</dbReference>